<dbReference type="STRING" id="1220554.GCA_001552135_03355"/>
<proteinExistence type="predicted"/>
<dbReference type="GO" id="GO:0006749">
    <property type="term" value="P:glutathione metabolic process"/>
    <property type="evidence" value="ECO:0007669"/>
    <property type="project" value="TreeGrafter"/>
</dbReference>
<gene>
    <name evidence="2" type="ORF">FXF69_13670</name>
</gene>
<evidence type="ECO:0000313" key="3">
    <source>
        <dbReference type="Proteomes" id="UP000323380"/>
    </source>
</evidence>
<dbReference type="GO" id="GO:0005829">
    <property type="term" value="C:cytosol"/>
    <property type="evidence" value="ECO:0007669"/>
    <property type="project" value="TreeGrafter"/>
</dbReference>
<dbReference type="AlphaFoldDB" id="A0A5D0NPY4"/>
<accession>A0A5D0NPY4</accession>
<dbReference type="PANTHER" id="PTHR11365:SF23">
    <property type="entry name" value="HYPOTHETICAL 5-OXOPROLINASE (EUROFUNG)-RELATED"/>
    <property type="match status" value="1"/>
</dbReference>
<dbReference type="PANTHER" id="PTHR11365">
    <property type="entry name" value="5-OXOPROLINASE RELATED"/>
    <property type="match status" value="1"/>
</dbReference>
<evidence type="ECO:0000313" key="2">
    <source>
        <dbReference type="EMBL" id="TYB46315.1"/>
    </source>
</evidence>
<keyword evidence="3" id="KW-1185">Reference proteome</keyword>
<feature type="domain" description="Hydantoinase B/oxoprolinase" evidence="1">
    <location>
        <begin position="17"/>
        <end position="547"/>
    </location>
</feature>
<reference evidence="2 3" key="1">
    <citation type="submission" date="2019-08" db="EMBL/GenBank/DDBJ databases">
        <title>Actinomadura sp. nov. CYP1-5 isolated from mountain soil.</title>
        <authorList>
            <person name="Songsumanus A."/>
            <person name="Kuncharoen N."/>
            <person name="Kudo T."/>
            <person name="Yuki M."/>
            <person name="Igarashi Y."/>
            <person name="Tanasupawat S."/>
        </authorList>
    </citation>
    <scope>NUCLEOTIDE SEQUENCE [LARGE SCALE GENOMIC DNA]</scope>
    <source>
        <strain evidence="2 3">JCM 14158</strain>
    </source>
</reference>
<evidence type="ECO:0000259" key="1">
    <source>
        <dbReference type="Pfam" id="PF02538"/>
    </source>
</evidence>
<organism evidence="2 3">
    <name type="scientific">Actinomadura chibensis</name>
    <dbReference type="NCBI Taxonomy" id="392828"/>
    <lineage>
        <taxon>Bacteria</taxon>
        <taxon>Bacillati</taxon>
        <taxon>Actinomycetota</taxon>
        <taxon>Actinomycetes</taxon>
        <taxon>Streptosporangiales</taxon>
        <taxon>Thermomonosporaceae</taxon>
        <taxon>Actinomadura</taxon>
    </lineage>
</organism>
<dbReference type="Pfam" id="PF02538">
    <property type="entry name" value="Hydantoinase_B"/>
    <property type="match status" value="1"/>
</dbReference>
<dbReference type="RefSeq" id="WP_067892109.1">
    <property type="nucleotide sequence ID" value="NZ_VSFG01000002.1"/>
</dbReference>
<dbReference type="EMBL" id="VSFG01000002">
    <property type="protein sequence ID" value="TYB46315.1"/>
    <property type="molecule type" value="Genomic_DNA"/>
</dbReference>
<dbReference type="Proteomes" id="UP000323380">
    <property type="component" value="Unassembled WGS sequence"/>
</dbReference>
<protein>
    <submittedName>
        <fullName evidence="2">Hydantoinase B/oxoprolinase family protein</fullName>
    </submittedName>
</protein>
<sequence length="604" mass="64050">MTITSDRGGTAPAVRDGARLAVLAHRFEAIVRRMSNTLVRSGRSGVLNTARDFSCCVLTAQGDVLMTGESPPIHVMGGPDLQARALAKFYPTVQAGDAFLHNSPYHGNTHAADHSILVPVVDDAGTHRFTVLAKAHQADCGNSVPTTYMASARDVYEEGALIFPVVRVQRDYADCEDVLRMCEMRIRVPDQWHGDYLAVLGSARIGERALGRLAAEVGWDALDSFARDWLDYGESRMDAAIRRLPAGEAVTTTRHDPFPGVPDGVPLRATVAVRPDEGVIDVDLRDNPDCVPSGLNLSEATSRTAALIGVFNSIDHTVPHNQGSFRRVRVRLRENCVVGIPRHPFSCSVATTNLANRVGNIVQRAMAEIGDGMGLAEVGSGMSPSEAVISGVDRRSGAAPFVNQIFTGPNGGAAGPASDGWLTMSDLGSGGTLLVDSVEIDELKQPIMIHRRSLALDSEGAGRHRGAPGLDVEYGPVGGELEAVYANDGSVNPMMGARGGLAGAPSAQFKRDASGELSALDICGPVRVAEGERLVARTSGGGGYGVPHARDPEAVARDVREGWISRERARHVYRVALDGGGRVDAAETARIRNVVQDGGKGTEE</sequence>
<dbReference type="GO" id="GO:0017168">
    <property type="term" value="F:5-oxoprolinase (ATP-hydrolyzing) activity"/>
    <property type="evidence" value="ECO:0007669"/>
    <property type="project" value="TreeGrafter"/>
</dbReference>
<name>A0A5D0NPY4_9ACTN</name>
<dbReference type="InterPro" id="IPR045079">
    <property type="entry name" value="Oxoprolinase-like"/>
</dbReference>
<comment type="caution">
    <text evidence="2">The sequence shown here is derived from an EMBL/GenBank/DDBJ whole genome shotgun (WGS) entry which is preliminary data.</text>
</comment>
<dbReference type="InterPro" id="IPR003692">
    <property type="entry name" value="Hydantoinase_B"/>
</dbReference>